<evidence type="ECO:0000313" key="2">
    <source>
        <dbReference type="Proteomes" id="UP000469870"/>
    </source>
</evidence>
<proteinExistence type="predicted"/>
<comment type="caution">
    <text evidence="1">The sequence shown here is derived from an EMBL/GenBank/DDBJ whole genome shotgun (WGS) entry which is preliminary data.</text>
</comment>
<dbReference type="RefSeq" id="WP_153862342.1">
    <property type="nucleotide sequence ID" value="NZ_WJQR01000009.1"/>
</dbReference>
<reference evidence="1 2" key="1">
    <citation type="submission" date="2019-11" db="EMBL/GenBank/DDBJ databases">
        <title>Characterisation of Fundicoccus ignavus gen. nov. sp. nov., a novel genus of the family Aerococcaceae isolated from bulk tank milk.</title>
        <authorList>
            <person name="Siebert A."/>
            <person name="Huptas C."/>
            <person name="Wenning M."/>
            <person name="Scherer S."/>
            <person name="Doll E.V."/>
        </authorList>
    </citation>
    <scope>NUCLEOTIDE SEQUENCE [LARGE SCALE GENOMIC DNA]</scope>
    <source>
        <strain evidence="1 2">DSM 109653</strain>
    </source>
</reference>
<sequence>MWLFIIVFAIMIFTRLDDLIELFKSKDPNYQESKAKEQMELLNQRAELVERLHSLIGLDCQIESQLFYLMSLSSKVEVTIQAVDQDWVELSVKQRKPFDLVVKIEDVTSVSRIV</sequence>
<accession>A0A844BPS0</accession>
<protein>
    <submittedName>
        <fullName evidence="1">Uncharacterized protein</fullName>
    </submittedName>
</protein>
<evidence type="ECO:0000313" key="1">
    <source>
        <dbReference type="EMBL" id="MRI82208.1"/>
    </source>
</evidence>
<organism evidence="1 2">
    <name type="scientific">Fundicoccus ignavus</name>
    <dbReference type="NCBI Taxonomy" id="2664442"/>
    <lineage>
        <taxon>Bacteria</taxon>
        <taxon>Bacillati</taxon>
        <taxon>Bacillota</taxon>
        <taxon>Bacilli</taxon>
        <taxon>Lactobacillales</taxon>
        <taxon>Aerococcaceae</taxon>
        <taxon>Fundicoccus</taxon>
    </lineage>
</organism>
<name>A0A844BPS0_9LACT</name>
<dbReference type="AlphaFoldDB" id="A0A844BPS0"/>
<gene>
    <name evidence="1" type="ORF">GIY11_09335</name>
</gene>
<dbReference type="Proteomes" id="UP000469870">
    <property type="component" value="Unassembled WGS sequence"/>
</dbReference>
<dbReference type="EMBL" id="WJQR01000009">
    <property type="protein sequence ID" value="MRI82208.1"/>
    <property type="molecule type" value="Genomic_DNA"/>
</dbReference>